<name>A0A0E9N5J8_9BACT</name>
<keyword evidence="5" id="KW-1185">Reference proteome</keyword>
<evidence type="ECO:0000313" key="4">
    <source>
        <dbReference type="EMBL" id="GAO45242.1"/>
    </source>
</evidence>
<sequence>MIRLANKKILIAVSVLLVAGIGAAFLTSEKAVDYSTDIKPIINKKCISCHGGVKAKGGFSLLFREEALATTESGKPAIIPGDPDHSEMIRRLTLTDPEERMPYKHEALLKEEISLLKKWVKQGAKWGDHWAYLPVKQQTIPDVSGGNNAIDAFVLEKLKAHDLSAAPRADKADLLRRVSLDLIGVYPDDTIAQKFLQGGDQNAYGELVDSLLASPRFGERWASVWLDIARYADTKGYESDGHRNIWKYRDWVINALNSDMPYNQFIIEQVAGDLLPDPTEDQLIATAFQRNAMSNDEGGTDNEEFRNSANMDRVNTVWEGLMGTTFACVQCHSHPYDPFRHEEYYQFLAYYNNGRDEDVPGEFPLLRQFPDSVKPEIDAVVNWTRKAGGDTEAARVKLLLRSYQPAVNATTADSLQHAVIANNNVNLSVQQNGIARLRNIDLNNASEGILRFYSNKPGGQLVFRLDKADGPAFATMSVKPSDRAQTVVFEYPEQQGIHDVFIQYRNTGGGLKPDDFVISFDWMAFHRGLPGKTLPGYTEIKNTYTRLLRMELSGTPIMLENPDNWKRKNVVFERGNRHTPGKEVQPAVPASLRFAQSSSAPSNRLGLAMWMTSPQHPLVSRTIVNRLWEQLFGTGIVETLEDMGTQGLTPSHQALLDYLSYQLMHDYQWSLKKLLREIVLSSTYQQDSRWSESAGDDQYNKLLARGPRLRLSAEQLRDQALCVSGLLSTKMYGPGVMPWQPDGIWNSPYNGARWQQSAGEDQYRRAVYTYWKRTSPYPSMISFDGAQRVVCAARRIRTNTPLQALTTLNDSAYLDMSRHYALRMISSAASKDPSARITAGYNLLFFKSIPAEKLKTLQRLYQQSLEVYTKSPEEAAALLSKKEATGEPKEMAETAALTIVANALLNLDETITKN</sequence>
<evidence type="ECO:0000259" key="1">
    <source>
        <dbReference type="Pfam" id="PF07583"/>
    </source>
</evidence>
<feature type="domain" description="Cytochrome C Planctomycete-type" evidence="3">
    <location>
        <begin position="46"/>
        <end position="102"/>
    </location>
</feature>
<protein>
    <recommendedName>
        <fullName evidence="6">Cytochrome c domain-containing protein</fullName>
    </recommendedName>
</protein>
<dbReference type="AlphaFoldDB" id="A0A0E9N5J8"/>
<dbReference type="RefSeq" id="WP_046371188.1">
    <property type="nucleotide sequence ID" value="NZ_BBWV01000004.1"/>
</dbReference>
<evidence type="ECO:0000313" key="5">
    <source>
        <dbReference type="Proteomes" id="UP000033121"/>
    </source>
</evidence>
<comment type="caution">
    <text evidence="4">The sequence shown here is derived from an EMBL/GenBank/DDBJ whole genome shotgun (WGS) entry which is preliminary data.</text>
</comment>
<dbReference type="PANTHER" id="PTHR35889">
    <property type="entry name" value="CYCLOINULO-OLIGOSACCHARIDE FRUCTANOTRANSFERASE-RELATED"/>
    <property type="match status" value="1"/>
</dbReference>
<dbReference type="CDD" id="cd04084">
    <property type="entry name" value="CBM6_xylanase-like"/>
    <property type="match status" value="1"/>
</dbReference>
<dbReference type="STRING" id="1220578.FPE01S_04_04860"/>
<feature type="domain" description="DUF1553" evidence="2">
    <location>
        <begin position="603"/>
        <end position="860"/>
    </location>
</feature>
<dbReference type="InterPro" id="IPR011429">
    <property type="entry name" value="Cyt_c_Planctomycete-type"/>
</dbReference>
<dbReference type="OrthoDB" id="1450284at2"/>
<dbReference type="PANTHER" id="PTHR35889:SF3">
    <property type="entry name" value="F-BOX DOMAIN-CONTAINING PROTEIN"/>
    <property type="match status" value="1"/>
</dbReference>
<feature type="domain" description="DUF1549" evidence="1">
    <location>
        <begin position="150"/>
        <end position="353"/>
    </location>
</feature>
<dbReference type="Gene3D" id="2.60.120.260">
    <property type="entry name" value="Galactose-binding domain-like"/>
    <property type="match status" value="1"/>
</dbReference>
<organism evidence="4 5">
    <name type="scientific">Flavihumibacter petaseus NBRC 106054</name>
    <dbReference type="NCBI Taxonomy" id="1220578"/>
    <lineage>
        <taxon>Bacteria</taxon>
        <taxon>Pseudomonadati</taxon>
        <taxon>Bacteroidota</taxon>
        <taxon>Chitinophagia</taxon>
        <taxon>Chitinophagales</taxon>
        <taxon>Chitinophagaceae</taxon>
        <taxon>Flavihumibacter</taxon>
    </lineage>
</organism>
<evidence type="ECO:0000259" key="3">
    <source>
        <dbReference type="Pfam" id="PF07635"/>
    </source>
</evidence>
<proteinExistence type="predicted"/>
<dbReference type="Pfam" id="PF07587">
    <property type="entry name" value="PSD1"/>
    <property type="match status" value="1"/>
</dbReference>
<evidence type="ECO:0000259" key="2">
    <source>
        <dbReference type="Pfam" id="PF07587"/>
    </source>
</evidence>
<reference evidence="4 5" key="1">
    <citation type="submission" date="2015-04" db="EMBL/GenBank/DDBJ databases">
        <title>Whole genome shotgun sequence of Flavihumibacter petaseus NBRC 106054.</title>
        <authorList>
            <person name="Miyazawa S."/>
            <person name="Hosoyama A."/>
            <person name="Hashimoto M."/>
            <person name="Noguchi M."/>
            <person name="Tsuchikane K."/>
            <person name="Ohji S."/>
            <person name="Yamazoe A."/>
            <person name="Ichikawa N."/>
            <person name="Kimura A."/>
            <person name="Fujita N."/>
        </authorList>
    </citation>
    <scope>NUCLEOTIDE SEQUENCE [LARGE SCALE GENOMIC DNA]</scope>
    <source>
        <strain evidence="4 5">NBRC 106054</strain>
    </source>
</reference>
<dbReference type="InterPro" id="IPR022655">
    <property type="entry name" value="DUF1553"/>
</dbReference>
<evidence type="ECO:0008006" key="6">
    <source>
        <dbReference type="Google" id="ProtNLM"/>
    </source>
</evidence>
<gene>
    <name evidence="4" type="ORF">FPE01S_04_04860</name>
</gene>
<dbReference type="Pfam" id="PF07635">
    <property type="entry name" value="PSCyt1"/>
    <property type="match status" value="1"/>
</dbReference>
<dbReference type="Proteomes" id="UP000033121">
    <property type="component" value="Unassembled WGS sequence"/>
</dbReference>
<dbReference type="EMBL" id="BBWV01000004">
    <property type="protein sequence ID" value="GAO45242.1"/>
    <property type="molecule type" value="Genomic_DNA"/>
</dbReference>
<dbReference type="InterPro" id="IPR011444">
    <property type="entry name" value="DUF1549"/>
</dbReference>
<dbReference type="Pfam" id="PF07583">
    <property type="entry name" value="PSCyt2"/>
    <property type="match status" value="1"/>
</dbReference>
<accession>A0A0E9N5J8</accession>